<proteinExistence type="predicted"/>
<dbReference type="GO" id="GO:0071897">
    <property type="term" value="P:DNA biosynthetic process"/>
    <property type="evidence" value="ECO:0007669"/>
    <property type="project" value="UniProtKB-ARBA"/>
</dbReference>
<dbReference type="Gene3D" id="3.10.10.10">
    <property type="entry name" value="HIV Type 1 Reverse Transcriptase, subunit A, domain 1"/>
    <property type="match status" value="1"/>
</dbReference>
<dbReference type="SUPFAM" id="SSF56672">
    <property type="entry name" value="DNA/RNA polymerases"/>
    <property type="match status" value="1"/>
</dbReference>
<dbReference type="PROSITE" id="PS50175">
    <property type="entry name" value="ASP_PROT_RETROV"/>
    <property type="match status" value="1"/>
</dbReference>
<keyword evidence="1" id="KW-0378">Hydrolase</keyword>
<dbReference type="GO" id="GO:0006508">
    <property type="term" value="P:proteolysis"/>
    <property type="evidence" value="ECO:0007669"/>
    <property type="project" value="InterPro"/>
</dbReference>
<dbReference type="InterPro" id="IPR043502">
    <property type="entry name" value="DNA/RNA_pol_sf"/>
</dbReference>
<accession>A0A6G5A9B4</accession>
<dbReference type="EMBL" id="GIKN01005308">
    <property type="protein sequence ID" value="NIE47581.1"/>
    <property type="molecule type" value="Transcribed_RNA"/>
</dbReference>
<sequence>MPDCASEPSGRVSLDIPVLIDGLQVSALVDTGADYSIMSGKLATSLKKVMTPWNGTRIRTAGGHVITPLGRCTARVEIRESTFVVTCLVLRDCSRQLILGMDFLRENGAIINLRERMVTFSTQLATDRGADSCRRPALRVADESVTLPPRATAFVEVTCEDLQDGDVVAESNVSLLLLQGVCAVRSILRVRDGRSQILVTNFNFEHRHLFRGTTVAFGDRVADVTECFASEEMVDGDKFLDHIDVSSKLSDEKKAALHTLLKEFKSCFASSSRVGQTPLIKHRIITDDDVRPIRQQPYRVSAKERETIQTQVKEMLDDGVIQPSSSPWSSPVVLVKKKDGTLRFCVDYRKLNSVTKKTSTRFHGLMILSTGYDTRSIFHR</sequence>
<reference evidence="3" key="1">
    <citation type="submission" date="2020-03" db="EMBL/GenBank/DDBJ databases">
        <title>A transcriptome and proteome of the tick Rhipicephalus microplus shaped by the genetic composition of its hosts and developmental stage.</title>
        <authorList>
            <person name="Garcia G.R."/>
            <person name="Ribeiro J.M.C."/>
            <person name="Maruyama S.R."/>
            <person name="Gardinasse L.G."/>
            <person name="Nelson K."/>
            <person name="Ferreira B.R."/>
            <person name="Andrade T.G."/>
            <person name="Santos I.K.F.M."/>
        </authorList>
    </citation>
    <scope>NUCLEOTIDE SEQUENCE</scope>
    <source>
        <strain evidence="3">NSGR</strain>
        <tissue evidence="3">Salivary glands</tissue>
    </source>
</reference>
<protein>
    <submittedName>
        <fullName evidence="3">Putative tick transposon</fullName>
    </submittedName>
</protein>
<dbReference type="Pfam" id="PF13650">
    <property type="entry name" value="Asp_protease_2"/>
    <property type="match status" value="1"/>
</dbReference>
<dbReference type="PANTHER" id="PTHR15503">
    <property type="entry name" value="LDOC1 RELATED"/>
    <property type="match status" value="1"/>
</dbReference>
<dbReference type="Gene3D" id="2.40.70.10">
    <property type="entry name" value="Acid Proteases"/>
    <property type="match status" value="1"/>
</dbReference>
<organism evidence="3">
    <name type="scientific">Rhipicephalus microplus</name>
    <name type="common">Cattle tick</name>
    <name type="synonym">Boophilus microplus</name>
    <dbReference type="NCBI Taxonomy" id="6941"/>
    <lineage>
        <taxon>Eukaryota</taxon>
        <taxon>Metazoa</taxon>
        <taxon>Ecdysozoa</taxon>
        <taxon>Arthropoda</taxon>
        <taxon>Chelicerata</taxon>
        <taxon>Arachnida</taxon>
        <taxon>Acari</taxon>
        <taxon>Parasitiformes</taxon>
        <taxon>Ixodida</taxon>
        <taxon>Ixodoidea</taxon>
        <taxon>Ixodidae</taxon>
        <taxon>Rhipicephalinae</taxon>
        <taxon>Rhipicephalus</taxon>
        <taxon>Boophilus</taxon>
    </lineage>
</organism>
<dbReference type="CDD" id="cd00303">
    <property type="entry name" value="retropepsin_like"/>
    <property type="match status" value="1"/>
</dbReference>
<dbReference type="PANTHER" id="PTHR15503:SF22">
    <property type="entry name" value="TRANSPOSON TY3-I GAG POLYPROTEIN"/>
    <property type="match status" value="1"/>
</dbReference>
<dbReference type="InterPro" id="IPR021109">
    <property type="entry name" value="Peptidase_aspartic_dom_sf"/>
</dbReference>
<name>A0A6G5A9B4_RHIMP</name>
<evidence type="ECO:0000313" key="3">
    <source>
        <dbReference type="EMBL" id="NIE47581.1"/>
    </source>
</evidence>
<dbReference type="FunFam" id="3.10.10.10:FF:000002">
    <property type="entry name" value="Retrovirus-related Pol polyprotein from transposon 17.6-like protein"/>
    <property type="match status" value="1"/>
</dbReference>
<dbReference type="InterPro" id="IPR032567">
    <property type="entry name" value="RTL1-rel"/>
</dbReference>
<dbReference type="VEuPathDB" id="VectorBase:LOC119186804"/>
<dbReference type="InterPro" id="IPR001995">
    <property type="entry name" value="Peptidase_A2_cat"/>
</dbReference>
<dbReference type="GO" id="GO:0004190">
    <property type="term" value="F:aspartic-type endopeptidase activity"/>
    <property type="evidence" value="ECO:0007669"/>
    <property type="project" value="InterPro"/>
</dbReference>
<evidence type="ECO:0000256" key="1">
    <source>
        <dbReference type="ARBA" id="ARBA00022801"/>
    </source>
</evidence>
<dbReference type="AlphaFoldDB" id="A0A6G5A9B4"/>
<dbReference type="PROSITE" id="PS00141">
    <property type="entry name" value="ASP_PROTEASE"/>
    <property type="match status" value="1"/>
</dbReference>
<feature type="domain" description="Peptidase A2" evidence="2">
    <location>
        <begin position="25"/>
        <end position="103"/>
    </location>
</feature>
<evidence type="ECO:0000259" key="2">
    <source>
        <dbReference type="PROSITE" id="PS50175"/>
    </source>
</evidence>
<dbReference type="OrthoDB" id="10056424at2759"/>
<dbReference type="InterPro" id="IPR001969">
    <property type="entry name" value="Aspartic_peptidase_AS"/>
</dbReference>
<dbReference type="SUPFAM" id="SSF50630">
    <property type="entry name" value="Acid proteases"/>
    <property type="match status" value="1"/>
</dbReference>